<comment type="caution">
    <text evidence="12">The sequence shown here is derived from an EMBL/GenBank/DDBJ whole genome shotgun (WGS) entry which is preliminary data.</text>
</comment>
<evidence type="ECO:0000256" key="2">
    <source>
        <dbReference type="ARBA" id="ARBA00010937"/>
    </source>
</evidence>
<dbReference type="SUPFAM" id="SSF48371">
    <property type="entry name" value="ARM repeat"/>
    <property type="match status" value="1"/>
</dbReference>
<feature type="region of interest" description="Disordered" evidence="8">
    <location>
        <begin position="1177"/>
        <end position="1217"/>
    </location>
</feature>
<protein>
    <recommendedName>
        <fullName evidence="3">Transcription initiation factor TFIID subunit 2</fullName>
    </recommendedName>
    <alternativeName>
        <fullName evidence="7">TBP-associated factor 2</fullName>
    </alternativeName>
</protein>
<evidence type="ECO:0000256" key="1">
    <source>
        <dbReference type="ARBA" id="ARBA00004123"/>
    </source>
</evidence>
<dbReference type="CDD" id="cd09839">
    <property type="entry name" value="M1_like_TAF2"/>
    <property type="match status" value="1"/>
</dbReference>
<dbReference type="Pfam" id="PF25316">
    <property type="entry name" value="TAF2_3rd"/>
    <property type="match status" value="1"/>
</dbReference>
<name>A0ABD3DP33_9LAMI</name>
<dbReference type="InterPro" id="IPR057991">
    <property type="entry name" value="TPR_TAF2_C"/>
</dbReference>
<proteinExistence type="inferred from homology"/>
<feature type="region of interest" description="Disordered" evidence="8">
    <location>
        <begin position="1"/>
        <end position="20"/>
    </location>
</feature>
<keyword evidence="5" id="KW-0804">Transcription</keyword>
<evidence type="ECO:0000256" key="8">
    <source>
        <dbReference type="SAM" id="MobiDB-lite"/>
    </source>
</evidence>
<evidence type="ECO:0000313" key="13">
    <source>
        <dbReference type="Proteomes" id="UP001632038"/>
    </source>
</evidence>
<dbReference type="SUPFAM" id="SSF55486">
    <property type="entry name" value="Metalloproteases ('zincins'), catalytic domain"/>
    <property type="match status" value="1"/>
</dbReference>
<gene>
    <name evidence="12" type="ORF">CASFOL_013514</name>
</gene>
<keyword evidence="4" id="KW-0805">Transcription regulation</keyword>
<dbReference type="InterPro" id="IPR037813">
    <property type="entry name" value="TAF2"/>
</dbReference>
<evidence type="ECO:0000256" key="7">
    <source>
        <dbReference type="ARBA" id="ARBA00076306"/>
    </source>
</evidence>
<keyword evidence="6" id="KW-0539">Nucleus</keyword>
<feature type="compositionally biased region" description="Basic residues" evidence="8">
    <location>
        <begin position="1332"/>
        <end position="1342"/>
    </location>
</feature>
<evidence type="ECO:0000259" key="10">
    <source>
        <dbReference type="Pfam" id="PF25316"/>
    </source>
</evidence>
<dbReference type="InterPro" id="IPR042097">
    <property type="entry name" value="Aminopeptidase_N-like_N_sf"/>
</dbReference>
<comment type="similarity">
    <text evidence="2">Belongs to the TAF2 family.</text>
</comment>
<dbReference type="GO" id="GO:0006366">
    <property type="term" value="P:transcription by RNA polymerase II"/>
    <property type="evidence" value="ECO:0007669"/>
    <property type="project" value="UniProtKB-ARBA"/>
</dbReference>
<feature type="region of interest" description="Disordered" evidence="8">
    <location>
        <begin position="1274"/>
        <end position="1352"/>
    </location>
</feature>
<feature type="region of interest" description="Disordered" evidence="8">
    <location>
        <begin position="130"/>
        <end position="150"/>
    </location>
</feature>
<dbReference type="GO" id="GO:0090575">
    <property type="term" value="C:RNA polymerase II transcription regulator complex"/>
    <property type="evidence" value="ECO:0007669"/>
    <property type="project" value="UniProtKB-ARBA"/>
</dbReference>
<organism evidence="12 13">
    <name type="scientific">Castilleja foliolosa</name>
    <dbReference type="NCBI Taxonomy" id="1961234"/>
    <lineage>
        <taxon>Eukaryota</taxon>
        <taxon>Viridiplantae</taxon>
        <taxon>Streptophyta</taxon>
        <taxon>Embryophyta</taxon>
        <taxon>Tracheophyta</taxon>
        <taxon>Spermatophyta</taxon>
        <taxon>Magnoliopsida</taxon>
        <taxon>eudicotyledons</taxon>
        <taxon>Gunneridae</taxon>
        <taxon>Pentapetalae</taxon>
        <taxon>asterids</taxon>
        <taxon>lamiids</taxon>
        <taxon>Lamiales</taxon>
        <taxon>Orobanchaceae</taxon>
        <taxon>Pedicularideae</taxon>
        <taxon>Castillejinae</taxon>
        <taxon>Castilleja</taxon>
    </lineage>
</organism>
<feature type="compositionally biased region" description="Polar residues" evidence="8">
    <location>
        <begin position="1190"/>
        <end position="1200"/>
    </location>
</feature>
<evidence type="ECO:0000259" key="9">
    <source>
        <dbReference type="Pfam" id="PF01433"/>
    </source>
</evidence>
<feature type="region of interest" description="Disordered" evidence="8">
    <location>
        <begin position="608"/>
        <end position="633"/>
    </location>
</feature>
<dbReference type="SUPFAM" id="SSF63737">
    <property type="entry name" value="Leukotriene A4 hydrolase N-terminal domain"/>
    <property type="match status" value="1"/>
</dbReference>
<dbReference type="Gene3D" id="1.25.10.10">
    <property type="entry name" value="Leucine-rich Repeat Variant"/>
    <property type="match status" value="1"/>
</dbReference>
<evidence type="ECO:0000256" key="6">
    <source>
        <dbReference type="ARBA" id="ARBA00023242"/>
    </source>
</evidence>
<feature type="domain" description="Transcription initiation factor TFIID subunit 2 TPR repeats" evidence="11">
    <location>
        <begin position="663"/>
        <end position="960"/>
    </location>
</feature>
<feature type="compositionally biased region" description="Basic and acidic residues" evidence="8">
    <location>
        <begin position="1322"/>
        <end position="1331"/>
    </location>
</feature>
<evidence type="ECO:0000256" key="3">
    <source>
        <dbReference type="ARBA" id="ARBA00017363"/>
    </source>
</evidence>
<accession>A0ABD3DP33</accession>
<dbReference type="PANTHER" id="PTHR15137">
    <property type="entry name" value="TRANSCRIPTION INITIATION FACTOR TFIID"/>
    <property type="match status" value="1"/>
</dbReference>
<dbReference type="GO" id="GO:0016591">
    <property type="term" value="C:RNA polymerase II, holoenzyme"/>
    <property type="evidence" value="ECO:0007669"/>
    <property type="project" value="UniProtKB-ARBA"/>
</dbReference>
<dbReference type="InterPro" id="IPR011989">
    <property type="entry name" value="ARM-like"/>
</dbReference>
<dbReference type="Gene3D" id="2.60.40.1730">
    <property type="entry name" value="tricorn interacting facor f3 domain"/>
    <property type="match status" value="1"/>
</dbReference>
<dbReference type="Pfam" id="PF25577">
    <property type="entry name" value="TPR_TAF2_C"/>
    <property type="match status" value="1"/>
</dbReference>
<evidence type="ECO:0000259" key="11">
    <source>
        <dbReference type="Pfam" id="PF25577"/>
    </source>
</evidence>
<dbReference type="InterPro" id="IPR057345">
    <property type="entry name" value="Ig-like_TAF2"/>
</dbReference>
<feature type="domain" description="Peptidase M1 membrane alanine aminopeptidase" evidence="9">
    <location>
        <begin position="291"/>
        <end position="482"/>
    </location>
</feature>
<dbReference type="InterPro" id="IPR027268">
    <property type="entry name" value="Peptidase_M4/M1_CTD_sf"/>
</dbReference>
<dbReference type="FunFam" id="1.10.390.10:FF:000011">
    <property type="entry name" value="Transcription initiation factor TFIID subunit"/>
    <property type="match status" value="1"/>
</dbReference>
<sequence length="1440" mass="160855">MAKAKKAKNEDQRGGDTSNSEAVVKHQKLCLSIDMENRRIYGYTELQIVIPDNGIVGLHADNLAIEKVTVDGDPAEFEVFPHYQHLDPKDRWCVVSSATSAADASGSVYLSSLEIELLPNLLIMCSKTPKTDNKQEEDMPVDDGEPSTDASRAVQNVKHVRIEYWVEKAETGIHFNDNVLHTDNQLRRARCWFPCLDDNSQCCCYDLEFTVANNLVAVSSGTLLYQVLTKDDPPRKTYVYKLDVPVAAQWISLAVAPFEILPDRHGGLISHFCLPSNLSKLQNTMVFFHNVVSHYEDYLSALFPFGSYTQVFIAPEMTLSSWSLGASISIFSSHLLFDDKIIDQTIETRIKLAHALARQWFGVFITPEAPNDEWLLDGLAGFLTDSFIKSSLGNNEARYRRFKANCAVCQADDSGATALSSDLASKDLYGTQCFGFYGKIRSWKSVAVLQMLEKQMGPESFRKILQNIVVRAQDTNRSLRTLSTKEFRHFANKVGNLERPFLKEFFPRWVGSCGCPVLKMGFSYNKRKNLVELAVLRGFTSRPDSLVGVDNINPDSENREGGVGWPGMMSIRVHELDGMYDHPILPMAGEPWQLLEIQCHSKLAAKRFQKPKKGTKNDGSDDNGDAVATTDVRPNSESPLLWLRADPEMEYLAEIHVNQPVQMWINQLERDKDVVAQAQAIAVLETLPQLSFSVVNALNSFLSDSKAFWRVRVQAAYALAATTCEDTDWIGLHHLINFYKSRRFDPNIGLPRPNDFHDFEEYFVLEAIPHAVSMVRSSDKKSPREAVEFILQLLKYNDNSGNTYSDVFWVAALVQSVGELEFGQQSISHLPSLLKRLDRLLQFDRLMPSHNGILTISCIQSLTQMALKLSEFIPLDNVIELIKPYLMSMTWQIRVAASRALLQLEFQCKGTDAALTLFTRYLYNETSLRGQTKLGICALRLSQMTNQSDSDSDVKSDTLVILLRLLESPLAFNNITLRHYIFCILQVLARRSPTLHGVPRDETLRMGHTKTCSELKSIFAALINQSKTPDPPFLTDLPHNQLVPENNPEINTYLVNHDSTNADSNLPPEPFPVPATQQLLLDAPDNIPEQTNSVSFPTEEVQIMTPQLQMPPETQQPIEQFTNSVLGEPLFPSNQETKPVFDHVPDLTTKEATNHEPDTVSYGREIKKPKLKIRVKQSLATSRADDPDNNSRIVNTQAGNNDAADRGASSPVSVDAPHRNLTETISMGTQNFEDANSGHDVGSRVTASIDSAAKLMKVEGGDELVKELQCTADSSKVDDRTVKIDAGPQKSGNDAEGSSKPPVDGKKEKKKKDKEKKRKRNGHADDPERSERKRQKKEKKRKEKELAKILAADKPTNNTVFELPGIERVAGGVDQEAQPAAVELGSAEKELLYKKNVEIEPGEAAVEKNDGGVKANPPGGVNAPSHKIKIKFKNRTLGKQ</sequence>
<evidence type="ECO:0000256" key="4">
    <source>
        <dbReference type="ARBA" id="ARBA00023015"/>
    </source>
</evidence>
<dbReference type="Pfam" id="PF01433">
    <property type="entry name" value="Peptidase_M1"/>
    <property type="match status" value="1"/>
</dbReference>
<evidence type="ECO:0000313" key="12">
    <source>
        <dbReference type="EMBL" id="KAL3642699.1"/>
    </source>
</evidence>
<evidence type="ECO:0000256" key="5">
    <source>
        <dbReference type="ARBA" id="ARBA00023163"/>
    </source>
</evidence>
<dbReference type="Proteomes" id="UP001632038">
    <property type="component" value="Unassembled WGS sequence"/>
</dbReference>
<dbReference type="EMBL" id="JAVIJP010000016">
    <property type="protein sequence ID" value="KAL3642699.1"/>
    <property type="molecule type" value="Genomic_DNA"/>
</dbReference>
<reference evidence="13" key="1">
    <citation type="journal article" date="2024" name="IScience">
        <title>Strigolactones Initiate the Formation of Haustorium-like Structures in Castilleja.</title>
        <authorList>
            <person name="Buerger M."/>
            <person name="Peterson D."/>
            <person name="Chory J."/>
        </authorList>
    </citation>
    <scope>NUCLEOTIDE SEQUENCE [LARGE SCALE GENOMIC DNA]</scope>
</reference>
<feature type="domain" description="Transcription initiation factor TFIID subunit 2 Ig-like" evidence="10">
    <location>
        <begin position="513"/>
        <end position="660"/>
    </location>
</feature>
<dbReference type="PANTHER" id="PTHR15137:SF9">
    <property type="entry name" value="TRANSCRIPTION INITIATION FACTOR TFIID SUBUNIT 2"/>
    <property type="match status" value="1"/>
</dbReference>
<dbReference type="Gene3D" id="1.10.390.10">
    <property type="entry name" value="Neutral Protease Domain 2"/>
    <property type="match status" value="1"/>
</dbReference>
<feature type="compositionally biased region" description="Basic residues" evidence="8">
    <location>
        <begin position="1308"/>
        <end position="1321"/>
    </location>
</feature>
<keyword evidence="13" id="KW-1185">Reference proteome</keyword>
<comment type="subcellular location">
    <subcellularLocation>
        <location evidence="1">Nucleus</location>
    </subcellularLocation>
</comment>
<dbReference type="InterPro" id="IPR016024">
    <property type="entry name" value="ARM-type_fold"/>
</dbReference>
<dbReference type="InterPro" id="IPR014782">
    <property type="entry name" value="Peptidase_M1_dom"/>
</dbReference>